<gene>
    <name evidence="1" type="ORF">HMPREF9088_1368</name>
</gene>
<evidence type="ECO:0000313" key="1">
    <source>
        <dbReference type="EMBL" id="EFU73800.1"/>
    </source>
</evidence>
<evidence type="ECO:0008006" key="3">
    <source>
        <dbReference type="Google" id="ProtNLM"/>
    </source>
</evidence>
<dbReference type="eggNOG" id="COG3436">
    <property type="taxonomic scope" value="Bacteria"/>
</dbReference>
<dbReference type="EMBL" id="AEPV01000048">
    <property type="protein sequence ID" value="EFU73800.1"/>
    <property type="molecule type" value="Genomic_DNA"/>
</dbReference>
<organism evidence="1 2">
    <name type="scientific">Enterococcus italicus (strain DSM 15952 / CCUG 50447 / LMG 22039 / TP 1.5)</name>
    <dbReference type="NCBI Taxonomy" id="888064"/>
    <lineage>
        <taxon>Bacteria</taxon>
        <taxon>Bacillati</taxon>
        <taxon>Bacillota</taxon>
        <taxon>Bacilli</taxon>
        <taxon>Lactobacillales</taxon>
        <taxon>Enterococcaceae</taxon>
        <taxon>Enterococcus</taxon>
    </lineage>
</organism>
<sequence>MLCYKRLENGTLKWPRKKEEVRSLTAQQVRWLLEGLSIDQPKAILSGSKGTF</sequence>
<dbReference type="AlphaFoldDB" id="E6LG78"/>
<evidence type="ECO:0000313" key="2">
    <source>
        <dbReference type="Proteomes" id="UP000010296"/>
    </source>
</evidence>
<name>E6LG78_ENTI1</name>
<dbReference type="HOGENOM" id="CLU_3079643_0_0_9"/>
<dbReference type="Pfam" id="PF05717">
    <property type="entry name" value="TnpB_IS66"/>
    <property type="match status" value="1"/>
</dbReference>
<dbReference type="InterPro" id="IPR008878">
    <property type="entry name" value="Transposase_IS66_Orf2"/>
</dbReference>
<accession>E6LG78</accession>
<dbReference type="PATRIC" id="fig|888064.11.peg.1840"/>
<keyword evidence="2" id="KW-1185">Reference proteome</keyword>
<dbReference type="Proteomes" id="UP000010296">
    <property type="component" value="Unassembled WGS sequence"/>
</dbReference>
<proteinExistence type="predicted"/>
<comment type="caution">
    <text evidence="1">The sequence shown here is derived from an EMBL/GenBank/DDBJ whole genome shotgun (WGS) entry which is preliminary data.</text>
</comment>
<reference evidence="1 2" key="1">
    <citation type="submission" date="2010-12" db="EMBL/GenBank/DDBJ databases">
        <authorList>
            <person name="Muzny D."/>
            <person name="Qin X."/>
            <person name="Deng J."/>
            <person name="Jiang H."/>
            <person name="Liu Y."/>
            <person name="Qu J."/>
            <person name="Song X.-Z."/>
            <person name="Zhang L."/>
            <person name="Thornton R."/>
            <person name="Coyle M."/>
            <person name="Francisco L."/>
            <person name="Jackson L."/>
            <person name="Javaid M."/>
            <person name="Korchina V."/>
            <person name="Kovar C."/>
            <person name="Mata R."/>
            <person name="Mathew T."/>
            <person name="Ngo R."/>
            <person name="Nguyen L."/>
            <person name="Nguyen N."/>
            <person name="Okwuonu G."/>
            <person name="Ongeri F."/>
            <person name="Pham C."/>
            <person name="Simmons D."/>
            <person name="Wilczek-Boney K."/>
            <person name="Hale W."/>
            <person name="Jakkamsetti A."/>
            <person name="Pham P."/>
            <person name="Ruth R."/>
            <person name="San Lucas F."/>
            <person name="Warren J."/>
            <person name="Zhang J."/>
            <person name="Zhao Z."/>
            <person name="Zhou C."/>
            <person name="Zhu D."/>
            <person name="Lee S."/>
            <person name="Bess C."/>
            <person name="Blankenburg K."/>
            <person name="Forbes L."/>
            <person name="Fu Q."/>
            <person name="Gubbala S."/>
            <person name="Hirani K."/>
            <person name="Jayaseelan J.C."/>
            <person name="Lara F."/>
            <person name="Munidasa M."/>
            <person name="Palculict T."/>
            <person name="Patil S."/>
            <person name="Pu L.-L."/>
            <person name="Saada N."/>
            <person name="Tang L."/>
            <person name="Weissenberger G."/>
            <person name="Zhu Y."/>
            <person name="Hemphill L."/>
            <person name="Shang Y."/>
            <person name="Youmans B."/>
            <person name="Ayvaz T."/>
            <person name="Ross M."/>
            <person name="Santibanez J."/>
            <person name="Aqrawi P."/>
            <person name="Gross S."/>
            <person name="Joshi V."/>
            <person name="Fowler G."/>
            <person name="Nazareth L."/>
            <person name="Reid J."/>
            <person name="Worley K."/>
            <person name="Petrosino J."/>
            <person name="Highlander S."/>
            <person name="Gibbs R."/>
        </authorList>
    </citation>
    <scope>NUCLEOTIDE SEQUENCE [LARGE SCALE GENOMIC DNA]</scope>
    <source>
        <strain evidence="2">DSM 15952 / CCUG 50447 / LMG 22039 / TP 1.5</strain>
    </source>
</reference>
<protein>
    <recommendedName>
        <fullName evidence="3">Transposase</fullName>
    </recommendedName>
</protein>
<dbReference type="STRING" id="888064.HMPREF9088_1368"/>